<keyword evidence="5" id="KW-1133">Transmembrane helix</keyword>
<dbReference type="GO" id="GO:0009437">
    <property type="term" value="P:carnitine metabolic process"/>
    <property type="evidence" value="ECO:0007669"/>
    <property type="project" value="TreeGrafter"/>
</dbReference>
<comment type="similarity">
    <text evidence="1">Belongs to the carnitine/choline acetyltransferase family.</text>
</comment>
<dbReference type="PANTHER" id="PTHR22589:SF29">
    <property type="entry name" value="MITOCHONDRIAL CARNITINE O-ACETYLTRANSFERASE-RELATED"/>
    <property type="match status" value="1"/>
</dbReference>
<evidence type="ECO:0000256" key="3">
    <source>
        <dbReference type="ARBA" id="ARBA00023315"/>
    </source>
</evidence>
<dbReference type="InterPro" id="IPR039551">
    <property type="entry name" value="Cho/carn_acyl_trans"/>
</dbReference>
<dbReference type="Gene3D" id="3.30.559.10">
    <property type="entry name" value="Chloramphenicol acetyltransferase-like domain"/>
    <property type="match status" value="1"/>
</dbReference>
<dbReference type="EMBL" id="FN554974">
    <property type="protein sequence ID" value="CBH17128.1"/>
    <property type="molecule type" value="Genomic_DNA"/>
</dbReference>
<evidence type="ECO:0000256" key="4">
    <source>
        <dbReference type="PIRSR" id="PIRSR600542-1"/>
    </source>
</evidence>
<dbReference type="KEGG" id="tbg:TbgDal_XI2450"/>
<dbReference type="InterPro" id="IPR023213">
    <property type="entry name" value="CAT-like_dom_sf"/>
</dbReference>
<dbReference type="GO" id="GO:0004092">
    <property type="term" value="F:carnitine O-acetyltransferase activity"/>
    <property type="evidence" value="ECO:0007669"/>
    <property type="project" value="UniProtKB-EC"/>
</dbReference>
<protein>
    <submittedName>
        <fullName evidence="7">Carnitine O-acetyltransferase, putative</fullName>
        <ecNumber evidence="7">2.3.1.7</ecNumber>
    </submittedName>
</protein>
<gene>
    <name evidence="7" type="ORF">TbgDal_XI2450</name>
</gene>
<accession>D0A627</accession>
<dbReference type="OrthoDB" id="240216at2759"/>
<sequence>MCMWLNRIYIYIYIYSSFVSLLCFLAYFEEYKTMATSESSGAKRFWGVDSEYEVTLCSTDSPVRAYESHMFDKEVLSADGAAHTAKKPKAGDSLGYDKHQASLPRLPIPTLQDTCDLYLKSIQALVTAEEYVHTKKVVEDFLKGGGSGETLHNLLLKWDKECNQPSWLEEFWNDSYVCMRDPIPVNVNFFFQFKPHPQHLQNGRHVSQIGRAASLLHAAVEYYVSIINGTVAREFERDAPVCMSQYRFVFSTSRVPGLHQDRKICYSERPLTEDEKRSKFAEYVAASPTHCVVIIRDRFFKLEVLREDGTQYSVEELIVSLKYIEDFVTSRQNPGAPVGLLTTMDRTEWFHARERLKKLGNVDILQTIQSALICICLDGVRVVSPEVGARLLLHGQGTNRWFDRHNIIVTADGTAGVNWEHSVNDGGTALMLADFMYKKDCERFFTGDEVEALSKREGVSLTVRRMVAEKQWNLDKGIYGVMKSASEDFKALIQNNELHVLHFGNFGGAFLKRFGISPDAFFQMALQLTYYRLFGRNCATYEAATTRTFSHGRTECIRSASSEALDFCRAAWEPLFPKRIGSAVPSQGEFLRKAVAAHANAVKLAKSGLGVDRHLYGLRVMARMHGVPLPGLFNDPSYHRSGTWLMSTSHCGSNALDAFGFGPVVVSGFGIGYMIKADSIDVVITSKCTSHFTSTVVFASMLESSLFHMKTILQSEDMSRRAERDILLFSHLCGLNDFQFSEKEGFIYEHHVNGSKGEMTDSIADASPNL</sequence>
<evidence type="ECO:0000256" key="2">
    <source>
        <dbReference type="ARBA" id="ARBA00022679"/>
    </source>
</evidence>
<dbReference type="Pfam" id="PF00755">
    <property type="entry name" value="Carn_acyltransf"/>
    <property type="match status" value="1"/>
</dbReference>
<dbReference type="PANTHER" id="PTHR22589">
    <property type="entry name" value="CARNITINE O-ACYLTRANSFERASE"/>
    <property type="match status" value="1"/>
</dbReference>
<dbReference type="EC" id="2.3.1.7" evidence="7"/>
<feature type="transmembrane region" description="Helical" evidence="5">
    <location>
        <begin position="9"/>
        <end position="28"/>
    </location>
</feature>
<evidence type="ECO:0000256" key="5">
    <source>
        <dbReference type="SAM" id="Phobius"/>
    </source>
</evidence>
<organism evidence="7 8">
    <name type="scientific">Trypanosoma brucei gambiense (strain MHOM/CI/86/DAL972)</name>
    <dbReference type="NCBI Taxonomy" id="679716"/>
    <lineage>
        <taxon>Eukaryota</taxon>
        <taxon>Discoba</taxon>
        <taxon>Euglenozoa</taxon>
        <taxon>Kinetoplastea</taxon>
        <taxon>Metakinetoplastina</taxon>
        <taxon>Trypanosomatida</taxon>
        <taxon>Trypanosomatidae</taxon>
        <taxon>Trypanosoma</taxon>
    </lineage>
</organism>
<dbReference type="GeneID" id="23867215"/>
<dbReference type="Proteomes" id="UP000002316">
    <property type="component" value="Chromosome 11"/>
</dbReference>
<dbReference type="AlphaFoldDB" id="D0A627"/>
<keyword evidence="2 7" id="KW-0808">Transferase</keyword>
<feature type="active site" description="Proton acceptor" evidence="4">
    <location>
        <position position="421"/>
    </location>
</feature>
<proteinExistence type="inferred from homology"/>
<keyword evidence="3 7" id="KW-0012">Acyltransferase</keyword>
<name>D0A627_TRYB9</name>
<keyword evidence="5" id="KW-0472">Membrane</keyword>
<dbReference type="GO" id="GO:0005739">
    <property type="term" value="C:mitochondrion"/>
    <property type="evidence" value="ECO:0007669"/>
    <property type="project" value="TreeGrafter"/>
</dbReference>
<keyword evidence="5" id="KW-0812">Transmembrane</keyword>
<evidence type="ECO:0000256" key="1">
    <source>
        <dbReference type="ARBA" id="ARBA00005232"/>
    </source>
</evidence>
<dbReference type="VEuPathDB" id="TriTrypDB:Tbg972.11.2450"/>
<evidence type="ECO:0000259" key="6">
    <source>
        <dbReference type="Pfam" id="PF00755"/>
    </source>
</evidence>
<dbReference type="RefSeq" id="XP_011779392.1">
    <property type="nucleotide sequence ID" value="XM_011781090.1"/>
</dbReference>
<evidence type="ECO:0000313" key="7">
    <source>
        <dbReference type="EMBL" id="CBH17128.1"/>
    </source>
</evidence>
<dbReference type="InterPro" id="IPR042231">
    <property type="entry name" value="Cho/carn_acyl_trans_2"/>
</dbReference>
<reference evidence="8" key="1">
    <citation type="journal article" date="2010" name="PLoS Negl. Trop. Dis.">
        <title>The genome sequence of Trypanosoma brucei gambiense, causative agent of chronic human african trypanosomiasis.</title>
        <authorList>
            <person name="Jackson A.P."/>
            <person name="Sanders M."/>
            <person name="Berry A."/>
            <person name="McQuillan J."/>
            <person name="Aslett M.A."/>
            <person name="Quail M.A."/>
            <person name="Chukualim B."/>
            <person name="Capewell P."/>
            <person name="MacLeod A."/>
            <person name="Melville S.E."/>
            <person name="Gibson W."/>
            <person name="Barry J.D."/>
            <person name="Berriman M."/>
            <person name="Hertz-Fowler C."/>
        </authorList>
    </citation>
    <scope>NUCLEOTIDE SEQUENCE [LARGE SCALE GENOMIC DNA]</scope>
    <source>
        <strain evidence="8">MHOM/CI/86/DAL972</strain>
    </source>
</reference>
<evidence type="ECO:0000313" key="8">
    <source>
        <dbReference type="Proteomes" id="UP000002316"/>
    </source>
</evidence>
<feature type="domain" description="Choline/carnitine acyltransferase" evidence="6">
    <location>
        <begin position="106"/>
        <end position="703"/>
    </location>
</feature>
<dbReference type="InterPro" id="IPR000542">
    <property type="entry name" value="Carn_acyl_trans"/>
</dbReference>
<dbReference type="SUPFAM" id="SSF52777">
    <property type="entry name" value="CoA-dependent acyltransferases"/>
    <property type="match status" value="2"/>
</dbReference>
<dbReference type="Gene3D" id="3.30.559.70">
    <property type="entry name" value="Choline/Carnitine o-acyltransferase, domain 2"/>
    <property type="match status" value="1"/>
</dbReference>